<dbReference type="EMBL" id="QBUD01000013">
    <property type="protein sequence ID" value="PUB11581.1"/>
    <property type="molecule type" value="Genomic_DNA"/>
</dbReference>
<accession>A0A2T6K9T3</accession>
<proteinExistence type="predicted"/>
<organism evidence="1 2">
    <name type="scientific">Yoonia sediminilitoris</name>
    <dbReference type="NCBI Taxonomy" id="1286148"/>
    <lineage>
        <taxon>Bacteria</taxon>
        <taxon>Pseudomonadati</taxon>
        <taxon>Pseudomonadota</taxon>
        <taxon>Alphaproteobacteria</taxon>
        <taxon>Rhodobacterales</taxon>
        <taxon>Paracoccaceae</taxon>
        <taxon>Yoonia</taxon>
    </lineage>
</organism>
<name>A0A2T6K9T3_9RHOB</name>
<keyword evidence="2" id="KW-1185">Reference proteome</keyword>
<dbReference type="AlphaFoldDB" id="A0A2T6K9T3"/>
<comment type="caution">
    <text evidence="1">The sequence shown here is derived from an EMBL/GenBank/DDBJ whole genome shotgun (WGS) entry which is preliminary data.</text>
</comment>
<dbReference type="Proteomes" id="UP000244523">
    <property type="component" value="Unassembled WGS sequence"/>
</dbReference>
<evidence type="ECO:0000313" key="1">
    <source>
        <dbReference type="EMBL" id="PUB11581.1"/>
    </source>
</evidence>
<protein>
    <submittedName>
        <fullName evidence="1">Uncharacterized protein</fullName>
    </submittedName>
</protein>
<gene>
    <name evidence="1" type="ORF">C8N45_113100</name>
</gene>
<sequence length="46" mass="5212">MVANTVINEWANPRLQRINNFSLILYETAQKDGAFSDADPSPVQYL</sequence>
<reference evidence="1 2" key="1">
    <citation type="submission" date="2018-04" db="EMBL/GenBank/DDBJ databases">
        <title>Genomic Encyclopedia of Archaeal and Bacterial Type Strains, Phase II (KMG-II): from individual species to whole genera.</title>
        <authorList>
            <person name="Goeker M."/>
        </authorList>
    </citation>
    <scope>NUCLEOTIDE SEQUENCE [LARGE SCALE GENOMIC DNA]</scope>
    <source>
        <strain evidence="1 2">DSM 29955</strain>
    </source>
</reference>
<evidence type="ECO:0000313" key="2">
    <source>
        <dbReference type="Proteomes" id="UP000244523"/>
    </source>
</evidence>